<gene>
    <name evidence="2" type="ORF">HNP85_000041</name>
    <name evidence="3" type="ORF">J2745_001546</name>
</gene>
<feature type="transmembrane region" description="Helical" evidence="1">
    <location>
        <begin position="59"/>
        <end position="79"/>
    </location>
</feature>
<feature type="transmembrane region" description="Helical" evidence="1">
    <location>
        <begin position="91"/>
        <end position="111"/>
    </location>
</feature>
<protein>
    <submittedName>
        <fullName evidence="2">Uncharacterized protein</fullName>
    </submittedName>
</protein>
<name>A0A8T4CJC3_METMI</name>
<accession>A0A8T4CJC3</accession>
<dbReference type="AlphaFoldDB" id="A0A8T4CJC3"/>
<keyword evidence="1" id="KW-0472">Membrane</keyword>
<evidence type="ECO:0000256" key="1">
    <source>
        <dbReference type="SAM" id="Phobius"/>
    </source>
</evidence>
<evidence type="ECO:0000313" key="2">
    <source>
        <dbReference type="EMBL" id="MBM7408369.1"/>
    </source>
</evidence>
<dbReference type="Proteomes" id="UP000742560">
    <property type="component" value="Unassembled WGS sequence"/>
</dbReference>
<comment type="caution">
    <text evidence="2">The sequence shown here is derived from an EMBL/GenBank/DDBJ whole genome shotgun (WGS) entry which is preliminary data.</text>
</comment>
<sequence length="423" mass="50009">MGKEISNNRPDKKILKDIRHKLNCSKDIYQTKGAWELLKAILNYFKRHIENKYLLFKKFIFENGPVTVFLVTSIIAIYTWKNSYYKPWDDFFKVISDIGTFLAAIFALSVISQMKKQDDTMIKTLESMNEQKKIMEKQVESSYMPHLVLSTKRFKLSYNHRIPLIRDYYAMVDSFPNFFDEFFGKFWDRYLKGKYLPMDFTDIAKGTISNVKLSSGRPEPFNLYLDLLNIGFGSAKDITCEWLVNINELNKFFDEHFKELPKFTFSSKKDWGPINHRAISFDLKDFSAGFSQYIPKTKHYLSHILPLGHVENSNLKIPPNFLKLFSLYIHNEVLGQKKIYGTKPNFKALKALRDYPLPVYLLFNYTDLYDNKKTLMIKLSVKYKLDYSPKMNFNEIKIEGVIQEESRKYGCVNDYNYREYIPL</sequence>
<evidence type="ECO:0000313" key="4">
    <source>
        <dbReference type="Proteomes" id="UP000722095"/>
    </source>
</evidence>
<reference evidence="3" key="2">
    <citation type="submission" date="2021-03" db="EMBL/GenBank/DDBJ databases">
        <title>Genomic Encyclopedia of Type Strains, Phase IV (KMG-IV): sequencing the most valuable type-strain genomes for metagenomic binning, comparative biology and taxonomic classification.</title>
        <authorList>
            <person name="Goeker M."/>
        </authorList>
    </citation>
    <scope>NUCLEOTIDE SEQUENCE</scope>
    <source>
        <strain evidence="3">DSM 2771</strain>
    </source>
</reference>
<dbReference type="EMBL" id="JAFBBC010000001">
    <property type="protein sequence ID" value="MBM7408369.1"/>
    <property type="molecule type" value="Genomic_DNA"/>
</dbReference>
<organism evidence="2 4">
    <name type="scientific">Methanococcus maripaludis</name>
    <name type="common">Methanococcus deltae</name>
    <dbReference type="NCBI Taxonomy" id="39152"/>
    <lineage>
        <taxon>Archaea</taxon>
        <taxon>Methanobacteriati</taxon>
        <taxon>Methanobacteriota</taxon>
        <taxon>Methanomada group</taxon>
        <taxon>Methanococci</taxon>
        <taxon>Methanococcales</taxon>
        <taxon>Methanococcaceae</taxon>
        <taxon>Methanococcus</taxon>
    </lineage>
</organism>
<keyword evidence="1" id="KW-1133">Transmembrane helix</keyword>
<proteinExistence type="predicted"/>
<reference evidence="2" key="1">
    <citation type="submission" date="2021-01" db="EMBL/GenBank/DDBJ databases">
        <title>Genomic Encyclopedia of Type Strains, Phase IV (KMG-V): Genome sequencing to study the core and pangenomes of soil and plant-associated prokaryotes.</title>
        <authorList>
            <person name="Whitman W."/>
        </authorList>
    </citation>
    <scope>NUCLEOTIDE SEQUENCE</scope>
    <source>
        <strain evidence="2">RC</strain>
    </source>
</reference>
<dbReference type="RefSeq" id="WP_204936357.1">
    <property type="nucleotide sequence ID" value="NZ_JAFBBC010000001.1"/>
</dbReference>
<keyword evidence="1" id="KW-0812">Transmembrane</keyword>
<dbReference type="EMBL" id="JAGINF010000006">
    <property type="protein sequence ID" value="MBP2220039.1"/>
    <property type="molecule type" value="Genomic_DNA"/>
</dbReference>
<evidence type="ECO:0000313" key="3">
    <source>
        <dbReference type="EMBL" id="MBP2220039.1"/>
    </source>
</evidence>
<dbReference type="Proteomes" id="UP000722095">
    <property type="component" value="Unassembled WGS sequence"/>
</dbReference>